<organism evidence="7 8">
    <name type="scientific">Diplodia corticola</name>
    <dbReference type="NCBI Taxonomy" id="236234"/>
    <lineage>
        <taxon>Eukaryota</taxon>
        <taxon>Fungi</taxon>
        <taxon>Dikarya</taxon>
        <taxon>Ascomycota</taxon>
        <taxon>Pezizomycotina</taxon>
        <taxon>Dothideomycetes</taxon>
        <taxon>Dothideomycetes incertae sedis</taxon>
        <taxon>Botryosphaeriales</taxon>
        <taxon>Botryosphaeriaceae</taxon>
        <taxon>Diplodia</taxon>
    </lineage>
</organism>
<dbReference type="InterPro" id="IPR002401">
    <property type="entry name" value="Cyt_P450_E_grp-I"/>
</dbReference>
<keyword evidence="8" id="KW-1185">Reference proteome</keyword>
<dbReference type="Proteomes" id="UP000183809">
    <property type="component" value="Unassembled WGS sequence"/>
</dbReference>
<keyword evidence="5" id="KW-0503">Monooxygenase</keyword>
<dbReference type="GO" id="GO:0020037">
    <property type="term" value="F:heme binding"/>
    <property type="evidence" value="ECO:0007669"/>
    <property type="project" value="InterPro"/>
</dbReference>
<evidence type="ECO:0000256" key="6">
    <source>
        <dbReference type="PIRSR" id="PIRSR602401-1"/>
    </source>
</evidence>
<dbReference type="RefSeq" id="XP_020127226.1">
    <property type="nucleotide sequence ID" value="XM_020277137.1"/>
</dbReference>
<feature type="binding site" description="axial binding residue" evidence="6">
    <location>
        <position position="464"/>
    </location>
    <ligand>
        <name>heme</name>
        <dbReference type="ChEBI" id="CHEBI:30413"/>
    </ligand>
    <ligandPart>
        <name>Fe</name>
        <dbReference type="ChEBI" id="CHEBI:18248"/>
    </ligandPart>
</feature>
<proteinExistence type="predicted"/>
<dbReference type="SUPFAM" id="SSF48264">
    <property type="entry name" value="Cytochrome P450"/>
    <property type="match status" value="1"/>
</dbReference>
<evidence type="ECO:0000313" key="7">
    <source>
        <dbReference type="EMBL" id="OJD30966.1"/>
    </source>
</evidence>
<dbReference type="Pfam" id="PF00067">
    <property type="entry name" value="p450"/>
    <property type="match status" value="1"/>
</dbReference>
<dbReference type="PANTHER" id="PTHR24303">
    <property type="entry name" value="HEME-BINDING MONOOXYGENASE FAMILY"/>
    <property type="match status" value="1"/>
</dbReference>
<protein>
    <submittedName>
        <fullName evidence="7">Cytochrome p450 oxidoreductase</fullName>
    </submittedName>
</protein>
<accession>A0A1J9QPW6</accession>
<dbReference type="PRINTS" id="PR00463">
    <property type="entry name" value="EP450I"/>
</dbReference>
<dbReference type="GO" id="GO:0004497">
    <property type="term" value="F:monooxygenase activity"/>
    <property type="evidence" value="ECO:0007669"/>
    <property type="project" value="UniProtKB-KW"/>
</dbReference>
<comment type="cofactor">
    <cofactor evidence="1 6">
        <name>heme</name>
        <dbReference type="ChEBI" id="CHEBI:30413"/>
    </cofactor>
</comment>
<evidence type="ECO:0000256" key="4">
    <source>
        <dbReference type="ARBA" id="ARBA00023004"/>
    </source>
</evidence>
<reference evidence="7 8" key="1">
    <citation type="submission" date="2016-10" db="EMBL/GenBank/DDBJ databases">
        <title>Proteomics and genomics reveal pathogen-plant mechanisms compatible with a hemibiotrophic lifestyle of Diplodia corticola.</title>
        <authorList>
            <person name="Fernandes I."/>
            <person name="De Jonge R."/>
            <person name="Van De Peer Y."/>
            <person name="Devreese B."/>
            <person name="Alves A."/>
            <person name="Esteves A.C."/>
        </authorList>
    </citation>
    <scope>NUCLEOTIDE SEQUENCE [LARGE SCALE GENOMIC DNA]</scope>
    <source>
        <strain evidence="7 8">CBS 112549</strain>
    </source>
</reference>
<keyword evidence="6" id="KW-0349">Heme</keyword>
<evidence type="ECO:0000256" key="3">
    <source>
        <dbReference type="ARBA" id="ARBA00023002"/>
    </source>
</evidence>
<dbReference type="InterPro" id="IPR001128">
    <property type="entry name" value="Cyt_P450"/>
</dbReference>
<dbReference type="InterPro" id="IPR036396">
    <property type="entry name" value="Cyt_P450_sf"/>
</dbReference>
<dbReference type="CDD" id="cd20615">
    <property type="entry name" value="CYP_GliC-like"/>
    <property type="match status" value="1"/>
</dbReference>
<dbReference type="GO" id="GO:0005506">
    <property type="term" value="F:iron ion binding"/>
    <property type="evidence" value="ECO:0007669"/>
    <property type="project" value="InterPro"/>
</dbReference>
<dbReference type="STRING" id="236234.A0A1J9QPW6"/>
<keyword evidence="4 6" id="KW-0408">Iron</keyword>
<evidence type="ECO:0000313" key="8">
    <source>
        <dbReference type="Proteomes" id="UP000183809"/>
    </source>
</evidence>
<evidence type="ECO:0000256" key="2">
    <source>
        <dbReference type="ARBA" id="ARBA00022723"/>
    </source>
</evidence>
<keyword evidence="2 6" id="KW-0479">Metal-binding</keyword>
<sequence length="518" mass="59235">MVFLETVGSEPLTLARLAWGLSITTLVTALFLKTRSFFQNAITELLSGLLDWYLHWAYPIKSEDGTKNLPSLPYRWPNGNGDVAKFLQGRQNAEEWLQKHGSIYRIWCGSSSEVVISDPQHLKEIFKDSDQHLKAVNNDSGYLMSQILGQCVGLLSGKAWQSLRSQMEVPFTHSAISNDAPVIRKQTRRYVENLRNSGEFQNGIFDPARDVKFYPFLVVATLMYGDLNAEDIKWLKRIAPVRQKLFTFVIKGGMARFSLSRFLPTTANRLLNDFQREWLRFNETIYERSKANGAETPLTKLWEDSKAGKIDQTQLLQTLDESLFANLDVTTGAISWNFIHLASSPKDQARLLEEIEKEVGPDDASWDTYISRNDTFLAACISEASRLRPVAPFSIPQAPPTDRKVGEWIIPGRTMVIVDTYGLNIRNPFWGADSTKYKPERFLGLKPPQVRYNMWRYGFGPRQCMGKFVADRMVRSIVAALLKDHRMELRPEDANGDYSVNPDEWITHPDMKLVCHRR</sequence>
<dbReference type="PRINTS" id="PR00385">
    <property type="entry name" value="P450"/>
</dbReference>
<comment type="caution">
    <text evidence="7">The sequence shown here is derived from an EMBL/GenBank/DDBJ whole genome shotgun (WGS) entry which is preliminary data.</text>
</comment>
<dbReference type="GeneID" id="31017398"/>
<evidence type="ECO:0000256" key="1">
    <source>
        <dbReference type="ARBA" id="ARBA00001971"/>
    </source>
</evidence>
<evidence type="ECO:0000256" key="5">
    <source>
        <dbReference type="ARBA" id="ARBA00023033"/>
    </source>
</evidence>
<dbReference type="OrthoDB" id="2789670at2759"/>
<dbReference type="PANTHER" id="PTHR24303:SF31">
    <property type="entry name" value="CYTOCHROME P450 307A1-RELATED"/>
    <property type="match status" value="1"/>
</dbReference>
<dbReference type="AlphaFoldDB" id="A0A1J9QPW6"/>
<dbReference type="EMBL" id="MNUE01000053">
    <property type="protein sequence ID" value="OJD30966.1"/>
    <property type="molecule type" value="Genomic_DNA"/>
</dbReference>
<keyword evidence="3" id="KW-0560">Oxidoreductase</keyword>
<dbReference type="GO" id="GO:0016705">
    <property type="term" value="F:oxidoreductase activity, acting on paired donors, with incorporation or reduction of molecular oxygen"/>
    <property type="evidence" value="ECO:0007669"/>
    <property type="project" value="InterPro"/>
</dbReference>
<gene>
    <name evidence="7" type="ORF">BKCO1_5300030</name>
</gene>
<name>A0A1J9QPW6_9PEZI</name>
<dbReference type="Gene3D" id="1.10.630.10">
    <property type="entry name" value="Cytochrome P450"/>
    <property type="match status" value="1"/>
</dbReference>